<evidence type="ECO:0000313" key="19">
    <source>
        <dbReference type="Proteomes" id="UP000430564"/>
    </source>
</evidence>
<dbReference type="GO" id="GO:0051539">
    <property type="term" value="F:4 iron, 4 sulfur cluster binding"/>
    <property type="evidence" value="ECO:0007669"/>
    <property type="project" value="UniProtKB-KW"/>
</dbReference>
<dbReference type="FunFam" id="1.10.1060.10:FF:000003">
    <property type="entry name" value="Succinate dehydrogenase iron-sulfur subunit"/>
    <property type="match status" value="1"/>
</dbReference>
<dbReference type="OrthoDB" id="9804391at2"/>
<dbReference type="InterPro" id="IPR004489">
    <property type="entry name" value="Succ_DH/fum_Rdtase_Fe-S"/>
</dbReference>
<evidence type="ECO:0000256" key="1">
    <source>
        <dbReference type="ARBA" id="ARBA00001927"/>
    </source>
</evidence>
<comment type="similarity">
    <text evidence="3">Belongs to the succinate dehydrogenase/fumarate reductase iron-sulfur protein family.</text>
</comment>
<reference evidence="18 19" key="1">
    <citation type="submission" date="2019-10" db="EMBL/GenBank/DDBJ databases">
        <title>Genome diversity of Sutterella seckii.</title>
        <authorList>
            <person name="Chaplin A.V."/>
            <person name="Sokolova S.R."/>
            <person name="Mosin K.A."/>
            <person name="Ivanova E.L."/>
            <person name="Kochetkova T.O."/>
            <person name="Goltsov A.Y."/>
            <person name="Trofimov D.Y."/>
            <person name="Efimov B.A."/>
        </authorList>
    </citation>
    <scope>NUCLEOTIDE SEQUENCE [LARGE SCALE GENOMIC DNA]</scope>
    <source>
        <strain evidence="18 19">ASD393</strain>
    </source>
</reference>
<dbReference type="GO" id="GO:0051538">
    <property type="term" value="F:3 iron, 4 sulfur cluster binding"/>
    <property type="evidence" value="ECO:0007669"/>
    <property type="project" value="UniProtKB-KW"/>
</dbReference>
<dbReference type="PROSITE" id="PS00197">
    <property type="entry name" value="2FE2S_FER_1"/>
    <property type="match status" value="1"/>
</dbReference>
<keyword evidence="12" id="KW-0411">Iron-sulfur</keyword>
<dbReference type="Proteomes" id="UP000430564">
    <property type="component" value="Unassembled WGS sequence"/>
</dbReference>
<comment type="cofactor">
    <cofactor evidence="14">
        <name>[2Fe-2S] cluster</name>
        <dbReference type="ChEBI" id="CHEBI:190135"/>
    </cofactor>
</comment>
<dbReference type="NCBIfam" id="NF010071">
    <property type="entry name" value="PRK13552.1"/>
    <property type="match status" value="1"/>
</dbReference>
<comment type="cofactor">
    <cofactor evidence="1">
        <name>[3Fe-4S] cluster</name>
        <dbReference type="ChEBI" id="CHEBI:21137"/>
    </cofactor>
</comment>
<comment type="caution">
    <text evidence="18">The sequence shown here is derived from an EMBL/GenBank/DDBJ whole genome shotgun (WGS) entry which is preliminary data.</text>
</comment>
<evidence type="ECO:0000256" key="13">
    <source>
        <dbReference type="ARBA" id="ARBA00023291"/>
    </source>
</evidence>
<dbReference type="GO" id="GO:0022904">
    <property type="term" value="P:respiratory electron transport chain"/>
    <property type="evidence" value="ECO:0007669"/>
    <property type="project" value="TreeGrafter"/>
</dbReference>
<dbReference type="InterPro" id="IPR012675">
    <property type="entry name" value="Beta-grasp_dom_sf"/>
</dbReference>
<evidence type="ECO:0000256" key="16">
    <source>
        <dbReference type="SAM" id="MobiDB-lite"/>
    </source>
</evidence>
<keyword evidence="10" id="KW-0560">Oxidoreductase</keyword>
<accession>A0A6I1EUH5</accession>
<dbReference type="InterPro" id="IPR025192">
    <property type="entry name" value="Succ_DH/fum_Rdtase_N"/>
</dbReference>
<dbReference type="EC" id="1.3.5.1" evidence="4"/>
<dbReference type="PANTHER" id="PTHR11921:SF36">
    <property type="entry name" value="FUMARATE REDUCTASE IRON-SULFUR SUBUNIT"/>
    <property type="match status" value="1"/>
</dbReference>
<evidence type="ECO:0000256" key="4">
    <source>
        <dbReference type="ARBA" id="ARBA00012792"/>
    </source>
</evidence>
<keyword evidence="13" id="KW-0003">3Fe-4S</keyword>
<evidence type="ECO:0000256" key="6">
    <source>
        <dbReference type="ARBA" id="ARBA00022485"/>
    </source>
</evidence>
<dbReference type="GO" id="GO:0046872">
    <property type="term" value="F:metal ion binding"/>
    <property type="evidence" value="ECO:0007669"/>
    <property type="project" value="UniProtKB-KW"/>
</dbReference>
<dbReference type="InterPro" id="IPR001041">
    <property type="entry name" value="2Fe-2S_ferredoxin-type"/>
</dbReference>
<dbReference type="InterPro" id="IPR006058">
    <property type="entry name" value="2Fe2S_fd_BS"/>
</dbReference>
<protein>
    <recommendedName>
        <fullName evidence="5">Succinate dehydrogenase iron-sulfur subunit</fullName>
        <ecNumber evidence="4">1.3.5.1</ecNumber>
    </recommendedName>
</protein>
<name>A0A6I1EUH5_9BURK</name>
<dbReference type="InterPro" id="IPR009051">
    <property type="entry name" value="Helical_ferredxn"/>
</dbReference>
<sequence length="283" mass="31600">MTQEKTQTAAPAAKAADAPAKKHRLLKISILRYNPQDPDSVPHMQTYELQESDSMTLFIALNDLRDEQDPTLQFDFVCRAGICGSCAMLINGKPGLACRTLTKDLPDEFTLAPLPAFELIGDLSVNTGKWMRNMSERMETWVHAKIDEVDLRKQEAPMDPQLAEDIYVLDRCVECGCCIAGCGTVRIRPDFVGAVGINKIARFRLDPRDERNDADYYEVVGDESGVFGCMSLLACHDFCPKDLPLKTQIAFIRRKMAEQGMGNYDKVLPTQNGKKAIPIKPIK</sequence>
<keyword evidence="9" id="KW-0479">Metal-binding</keyword>
<dbReference type="InterPro" id="IPR017896">
    <property type="entry name" value="4Fe4S_Fe-S-bd"/>
</dbReference>
<evidence type="ECO:0000313" key="18">
    <source>
        <dbReference type="EMBL" id="KAB7662444.1"/>
    </source>
</evidence>
<evidence type="ECO:0000256" key="7">
    <source>
        <dbReference type="ARBA" id="ARBA00022532"/>
    </source>
</evidence>
<dbReference type="Pfam" id="PF13085">
    <property type="entry name" value="Fer2_3"/>
    <property type="match status" value="1"/>
</dbReference>
<evidence type="ECO:0000259" key="17">
    <source>
        <dbReference type="PROSITE" id="PS51085"/>
    </source>
</evidence>
<gene>
    <name evidence="18" type="ORF">GBM95_02900</name>
</gene>
<dbReference type="PROSITE" id="PS00198">
    <property type="entry name" value="4FE4S_FER_1"/>
    <property type="match status" value="1"/>
</dbReference>
<dbReference type="PROSITE" id="PS51085">
    <property type="entry name" value="2FE2S_FER_2"/>
    <property type="match status" value="1"/>
</dbReference>
<dbReference type="AlphaFoldDB" id="A0A6I1EUH5"/>
<dbReference type="InterPro" id="IPR050573">
    <property type="entry name" value="SDH/FRD_Iron-Sulfur"/>
</dbReference>
<feature type="region of interest" description="Disordered" evidence="16">
    <location>
        <begin position="1"/>
        <end position="20"/>
    </location>
</feature>
<keyword evidence="8" id="KW-0001">2Fe-2S</keyword>
<dbReference type="SUPFAM" id="SSF54292">
    <property type="entry name" value="2Fe-2S ferredoxin-like"/>
    <property type="match status" value="1"/>
</dbReference>
<dbReference type="GO" id="GO:0051537">
    <property type="term" value="F:2 iron, 2 sulfur cluster binding"/>
    <property type="evidence" value="ECO:0007669"/>
    <property type="project" value="UniProtKB-KW"/>
</dbReference>
<feature type="compositionally biased region" description="Low complexity" evidence="16">
    <location>
        <begin position="9"/>
        <end position="18"/>
    </location>
</feature>
<evidence type="ECO:0000256" key="3">
    <source>
        <dbReference type="ARBA" id="ARBA00009433"/>
    </source>
</evidence>
<proteinExistence type="inferred from homology"/>
<dbReference type="GO" id="GO:0008177">
    <property type="term" value="F:succinate dehydrogenase (quinone) activity"/>
    <property type="evidence" value="ECO:0007669"/>
    <property type="project" value="UniProtKB-EC"/>
</dbReference>
<evidence type="ECO:0000256" key="5">
    <source>
        <dbReference type="ARBA" id="ARBA00022131"/>
    </source>
</evidence>
<dbReference type="InterPro" id="IPR036010">
    <property type="entry name" value="2Fe-2S_ferredoxin-like_sf"/>
</dbReference>
<keyword evidence="11" id="KW-0408">Iron</keyword>
<dbReference type="Gene3D" id="3.10.20.30">
    <property type="match status" value="1"/>
</dbReference>
<evidence type="ECO:0000256" key="8">
    <source>
        <dbReference type="ARBA" id="ARBA00022714"/>
    </source>
</evidence>
<dbReference type="Pfam" id="PF13183">
    <property type="entry name" value="Fer4_8"/>
    <property type="match status" value="1"/>
</dbReference>
<evidence type="ECO:0000256" key="15">
    <source>
        <dbReference type="ARBA" id="ARBA00066269"/>
    </source>
</evidence>
<evidence type="ECO:0000256" key="14">
    <source>
        <dbReference type="ARBA" id="ARBA00034078"/>
    </source>
</evidence>
<dbReference type="EMBL" id="WEHX01000008">
    <property type="protein sequence ID" value="KAB7662444.1"/>
    <property type="molecule type" value="Genomic_DNA"/>
</dbReference>
<evidence type="ECO:0000256" key="10">
    <source>
        <dbReference type="ARBA" id="ARBA00023002"/>
    </source>
</evidence>
<dbReference type="PANTHER" id="PTHR11921">
    <property type="entry name" value="SUCCINATE DEHYDROGENASE IRON-SULFUR PROTEIN"/>
    <property type="match status" value="1"/>
</dbReference>
<dbReference type="RefSeq" id="WP_152157708.1">
    <property type="nucleotide sequence ID" value="NZ_WEHX01000008.1"/>
</dbReference>
<evidence type="ECO:0000256" key="2">
    <source>
        <dbReference type="ARBA" id="ARBA00001966"/>
    </source>
</evidence>
<evidence type="ECO:0000256" key="9">
    <source>
        <dbReference type="ARBA" id="ARBA00022723"/>
    </source>
</evidence>
<comment type="subunit">
    <text evidence="15">Part of an enzyme complex containing three subunits: a flavoprotein (frdA), an iron-sulfur protein (frdB), and diheme cytochrome b (frdC).</text>
</comment>
<dbReference type="Gene3D" id="1.10.1060.10">
    <property type="entry name" value="Alpha-helical ferredoxin"/>
    <property type="match status" value="1"/>
</dbReference>
<comment type="cofactor">
    <cofactor evidence="2">
        <name>[4Fe-4S] cluster</name>
        <dbReference type="ChEBI" id="CHEBI:49883"/>
    </cofactor>
</comment>
<evidence type="ECO:0000256" key="11">
    <source>
        <dbReference type="ARBA" id="ARBA00023004"/>
    </source>
</evidence>
<organism evidence="18 19">
    <name type="scientific">Sutterella seckii</name>
    <dbReference type="NCBI Taxonomy" id="1944635"/>
    <lineage>
        <taxon>Bacteria</taxon>
        <taxon>Pseudomonadati</taxon>
        <taxon>Pseudomonadota</taxon>
        <taxon>Betaproteobacteria</taxon>
        <taxon>Burkholderiales</taxon>
        <taxon>Sutterellaceae</taxon>
        <taxon>Sutterella</taxon>
    </lineage>
</organism>
<keyword evidence="7" id="KW-0816">Tricarboxylic acid cycle</keyword>
<feature type="domain" description="2Fe-2S ferredoxin-type" evidence="17">
    <location>
        <begin position="26"/>
        <end position="117"/>
    </location>
</feature>
<dbReference type="SUPFAM" id="SSF46548">
    <property type="entry name" value="alpha-helical ferredoxin"/>
    <property type="match status" value="1"/>
</dbReference>
<dbReference type="GO" id="GO:0006099">
    <property type="term" value="P:tricarboxylic acid cycle"/>
    <property type="evidence" value="ECO:0007669"/>
    <property type="project" value="UniProtKB-KW"/>
</dbReference>
<keyword evidence="6" id="KW-0004">4Fe-4S</keyword>
<dbReference type="InterPro" id="IPR017900">
    <property type="entry name" value="4Fe4S_Fe_S_CS"/>
</dbReference>
<dbReference type="GO" id="GO:0009055">
    <property type="term" value="F:electron transfer activity"/>
    <property type="evidence" value="ECO:0007669"/>
    <property type="project" value="InterPro"/>
</dbReference>
<dbReference type="NCBIfam" id="TIGR00384">
    <property type="entry name" value="dhsB"/>
    <property type="match status" value="1"/>
</dbReference>
<evidence type="ECO:0000256" key="12">
    <source>
        <dbReference type="ARBA" id="ARBA00023014"/>
    </source>
</evidence>